<comment type="caution">
    <text evidence="11">The sequence shown here is derived from an EMBL/GenBank/DDBJ whole genome shotgun (WGS) entry which is preliminary data.</text>
</comment>
<keyword evidence="3" id="KW-0337">GPI-anchor biosynthesis</keyword>
<dbReference type="UniPathway" id="UPA00196"/>
<feature type="transmembrane region" description="Helical" evidence="10">
    <location>
        <begin position="54"/>
        <end position="74"/>
    </location>
</feature>
<feature type="transmembrane region" description="Helical" evidence="10">
    <location>
        <begin position="340"/>
        <end position="359"/>
    </location>
</feature>
<organism evidence="11 12">
    <name type="scientific">Alicyclobacillus ferrooxydans</name>
    <dbReference type="NCBI Taxonomy" id="471514"/>
    <lineage>
        <taxon>Bacteria</taxon>
        <taxon>Bacillati</taxon>
        <taxon>Bacillota</taxon>
        <taxon>Bacilli</taxon>
        <taxon>Bacillales</taxon>
        <taxon>Alicyclobacillaceae</taxon>
        <taxon>Alicyclobacillus</taxon>
    </lineage>
</organism>
<keyword evidence="6 10" id="KW-0812">Transmembrane</keyword>
<evidence type="ECO:0000256" key="5">
    <source>
        <dbReference type="ARBA" id="ARBA00022679"/>
    </source>
</evidence>
<dbReference type="RefSeq" id="WP_054969086.1">
    <property type="nucleotide sequence ID" value="NZ_LJCO01000045.1"/>
</dbReference>
<evidence type="ECO:0000256" key="6">
    <source>
        <dbReference type="ARBA" id="ARBA00022692"/>
    </source>
</evidence>
<evidence type="ECO:0000256" key="9">
    <source>
        <dbReference type="ARBA" id="ARBA00023136"/>
    </source>
</evidence>
<protein>
    <recommendedName>
        <fullName evidence="13">Glycosyltransferase RgtA/B/C/D-like domain-containing protein</fullName>
    </recommendedName>
</protein>
<evidence type="ECO:0000256" key="2">
    <source>
        <dbReference type="ARBA" id="ARBA00004687"/>
    </source>
</evidence>
<dbReference type="PANTHER" id="PTHR12468">
    <property type="entry name" value="GPI MANNOSYLTRANSFERASE 2"/>
    <property type="match status" value="1"/>
</dbReference>
<evidence type="ECO:0000256" key="8">
    <source>
        <dbReference type="ARBA" id="ARBA00022989"/>
    </source>
</evidence>
<evidence type="ECO:0000256" key="4">
    <source>
        <dbReference type="ARBA" id="ARBA00022676"/>
    </source>
</evidence>
<dbReference type="GO" id="GO:0016020">
    <property type="term" value="C:membrane"/>
    <property type="evidence" value="ECO:0007669"/>
    <property type="project" value="GOC"/>
</dbReference>
<feature type="transmembrane region" description="Helical" evidence="10">
    <location>
        <begin position="120"/>
        <end position="143"/>
    </location>
</feature>
<dbReference type="AlphaFoldDB" id="A0A0N8PPA5"/>
<comment type="subcellular location">
    <subcellularLocation>
        <location evidence="1">Endoplasmic reticulum membrane</location>
        <topology evidence="1">Multi-pass membrane protein</topology>
    </subcellularLocation>
</comment>
<dbReference type="Proteomes" id="UP000050482">
    <property type="component" value="Unassembled WGS sequence"/>
</dbReference>
<feature type="transmembrane region" description="Helical" evidence="10">
    <location>
        <begin position="318"/>
        <end position="334"/>
    </location>
</feature>
<dbReference type="PATRIC" id="fig|471514.4.peg.5124"/>
<evidence type="ECO:0000256" key="10">
    <source>
        <dbReference type="SAM" id="Phobius"/>
    </source>
</evidence>
<proteinExistence type="predicted"/>
<evidence type="ECO:0008006" key="13">
    <source>
        <dbReference type="Google" id="ProtNLM"/>
    </source>
</evidence>
<evidence type="ECO:0000256" key="3">
    <source>
        <dbReference type="ARBA" id="ARBA00022502"/>
    </source>
</evidence>
<reference evidence="11 12" key="1">
    <citation type="submission" date="2015-09" db="EMBL/GenBank/DDBJ databases">
        <title>Draft genome sequence of Alicyclobacillus ferrooxydans DSM 22381.</title>
        <authorList>
            <person name="Hemp J."/>
        </authorList>
    </citation>
    <scope>NUCLEOTIDE SEQUENCE [LARGE SCALE GENOMIC DNA]</scope>
    <source>
        <strain evidence="11 12">TC-34</strain>
    </source>
</reference>
<evidence type="ECO:0000256" key="1">
    <source>
        <dbReference type="ARBA" id="ARBA00004477"/>
    </source>
</evidence>
<evidence type="ECO:0000256" key="7">
    <source>
        <dbReference type="ARBA" id="ARBA00022824"/>
    </source>
</evidence>
<gene>
    <name evidence="11" type="ORF">AN477_10360</name>
</gene>
<evidence type="ECO:0000313" key="12">
    <source>
        <dbReference type="Proteomes" id="UP000050482"/>
    </source>
</evidence>
<keyword evidence="4" id="KW-0328">Glycosyltransferase</keyword>
<feature type="transmembrane region" description="Helical" evidence="10">
    <location>
        <begin position="193"/>
        <end position="222"/>
    </location>
</feature>
<comment type="pathway">
    <text evidence="2">Glycolipid biosynthesis; glycosylphosphatidylinositol-anchor biosynthesis.</text>
</comment>
<keyword evidence="7" id="KW-0256">Endoplasmic reticulum</keyword>
<keyword evidence="9 10" id="KW-0472">Membrane</keyword>
<dbReference type="InterPro" id="IPR007315">
    <property type="entry name" value="PIG-V/Gpi18"/>
</dbReference>
<feature type="transmembrane region" description="Helical" evidence="10">
    <location>
        <begin position="234"/>
        <end position="255"/>
    </location>
</feature>
<feature type="transmembrane region" description="Helical" evidence="10">
    <location>
        <begin position="155"/>
        <end position="181"/>
    </location>
</feature>
<dbReference type="GO" id="GO:0006506">
    <property type="term" value="P:GPI anchor biosynthetic process"/>
    <property type="evidence" value="ECO:0007669"/>
    <property type="project" value="UniProtKB-UniPathway"/>
</dbReference>
<dbReference type="PANTHER" id="PTHR12468:SF2">
    <property type="entry name" value="GPI MANNOSYLTRANSFERASE 2"/>
    <property type="match status" value="1"/>
</dbReference>
<dbReference type="GO" id="GO:0031501">
    <property type="term" value="C:mannosyltransferase complex"/>
    <property type="evidence" value="ECO:0007669"/>
    <property type="project" value="TreeGrafter"/>
</dbReference>
<dbReference type="GO" id="GO:0004376">
    <property type="term" value="F:GPI mannosyltransferase activity"/>
    <property type="evidence" value="ECO:0007669"/>
    <property type="project" value="InterPro"/>
</dbReference>
<feature type="transmembrane region" description="Helical" evidence="10">
    <location>
        <begin position="366"/>
        <end position="388"/>
    </location>
</feature>
<feature type="transmembrane region" description="Helical" evidence="10">
    <location>
        <begin position="86"/>
        <end position="108"/>
    </location>
</feature>
<name>A0A0N8PPA5_9BACL</name>
<dbReference type="EMBL" id="LJCO01000045">
    <property type="protein sequence ID" value="KPV43781.1"/>
    <property type="molecule type" value="Genomic_DNA"/>
</dbReference>
<keyword evidence="5" id="KW-0808">Transferase</keyword>
<dbReference type="OrthoDB" id="2379640at2"/>
<evidence type="ECO:0000313" key="11">
    <source>
        <dbReference type="EMBL" id="KPV43781.1"/>
    </source>
</evidence>
<keyword evidence="8 10" id="KW-1133">Transmembrane helix</keyword>
<feature type="transmembrane region" description="Helical" evidence="10">
    <location>
        <begin position="20"/>
        <end position="42"/>
    </location>
</feature>
<dbReference type="GO" id="GO:0000009">
    <property type="term" value="F:alpha-1,6-mannosyltransferase activity"/>
    <property type="evidence" value="ECO:0007669"/>
    <property type="project" value="InterPro"/>
</dbReference>
<dbReference type="Pfam" id="PF04188">
    <property type="entry name" value="Mannosyl_trans2"/>
    <property type="match status" value="1"/>
</dbReference>
<accession>A0A0N8PPA5</accession>
<dbReference type="STRING" id="471514.AN477_10360"/>
<keyword evidence="12" id="KW-1185">Reference proteome</keyword>
<sequence>MSLTGRPIAWIRAHIRPLRLVWSIFIVHLLLVLVTVAVWQHYFGTLSKDILPRTYGVFIAGLSHWDGTWFLSVAKHGYTQSTPNATAFFPLYPLVMRLLAHLLSFGAHGHFSGPVGDRTYFLSGIIISNAAFLCALCLLYLIGTRRWSRTQTLRGLWLLALFPSSYYFSAVYSESLFLMFIAGGFLSAYQRRFALAGLCLALAALTRSLGVFAVPSMLWIIWVQFRAHRQWSVAFRNAVTVSVLPVVGLCTYFVWLEHVYRNPLMFMTAEKSHWHRHFDWLGKSLKLDYHNDPLGFLTCLLFLALLVLSIRALPFEQWLFSAIAFLIPLSSVAGKYPMSMIRFAAVLFPVFLFLGARIRRVETYQALVAVSIVVLVWLTGLFASAHWVA</sequence>
<feature type="transmembrane region" description="Helical" evidence="10">
    <location>
        <begin position="294"/>
        <end position="313"/>
    </location>
</feature>